<keyword evidence="2" id="KW-0472">Membrane</keyword>
<dbReference type="AlphaFoldDB" id="A0A918WJD3"/>
<feature type="region of interest" description="Disordered" evidence="1">
    <location>
        <begin position="1"/>
        <end position="20"/>
    </location>
</feature>
<dbReference type="InterPro" id="IPR018704">
    <property type="entry name" value="SecYEG/CpoB_TPR"/>
</dbReference>
<reference evidence="4" key="2">
    <citation type="submission" date="2020-09" db="EMBL/GenBank/DDBJ databases">
        <authorList>
            <person name="Sun Q."/>
            <person name="Kim S."/>
        </authorList>
    </citation>
    <scope>NUCLEOTIDE SEQUENCE</scope>
    <source>
        <strain evidence="4">KCTC 12988</strain>
    </source>
</reference>
<sequence length="320" mass="33596">MSEESKSISDATPSPLGEIEHGPSKFDQFMEKNMKKLILLALLIVVAVAAFVITSQLKEAKHREAGNALSQAESPADYKKVAADYPGSAASGSAQILMAGQLWEEGKESEAIETLKSLASDSDHPAAMQAKFSLASILLKQGKVEEAKASYEAIVADSSAKYLHPLSLIALGDIAKAAGEEEKAKEYYQRKIDDYQEYADQGIAVTRLNLVGVDAPEKVSPPPAPEPTAPGAESGMPSSFTTPIAPPVASPVTPPAPAAPAVETPAEETPAESTPPSSPEGETPTFEAPVDETQKEEESSTSETDGDASNETEELGTDAE</sequence>
<dbReference type="Pfam" id="PF09976">
    <property type="entry name" value="TPR_21"/>
    <property type="match status" value="1"/>
</dbReference>
<feature type="compositionally biased region" description="Acidic residues" evidence="1">
    <location>
        <begin position="304"/>
        <end position="320"/>
    </location>
</feature>
<evidence type="ECO:0000313" key="4">
    <source>
        <dbReference type="EMBL" id="GHC57090.1"/>
    </source>
</evidence>
<accession>A0A918WJD3</accession>
<protein>
    <recommendedName>
        <fullName evidence="3">Ancillary SecYEG translocon subunit/Cell division coordinator CpoB TPR domain-containing protein</fullName>
    </recommendedName>
</protein>
<dbReference type="RefSeq" id="WP_189570360.1">
    <property type="nucleotide sequence ID" value="NZ_BMXI01000010.1"/>
</dbReference>
<evidence type="ECO:0000256" key="1">
    <source>
        <dbReference type="SAM" id="MobiDB-lite"/>
    </source>
</evidence>
<keyword evidence="2" id="KW-1133">Transmembrane helix</keyword>
<feature type="transmembrane region" description="Helical" evidence="2">
    <location>
        <begin position="37"/>
        <end position="57"/>
    </location>
</feature>
<organism evidence="4 5">
    <name type="scientific">Roseibacillus persicicus</name>
    <dbReference type="NCBI Taxonomy" id="454148"/>
    <lineage>
        <taxon>Bacteria</taxon>
        <taxon>Pseudomonadati</taxon>
        <taxon>Verrucomicrobiota</taxon>
        <taxon>Verrucomicrobiia</taxon>
        <taxon>Verrucomicrobiales</taxon>
        <taxon>Verrucomicrobiaceae</taxon>
        <taxon>Roseibacillus</taxon>
    </lineage>
</organism>
<name>A0A918WJD3_9BACT</name>
<evidence type="ECO:0000256" key="2">
    <source>
        <dbReference type="SAM" id="Phobius"/>
    </source>
</evidence>
<dbReference type="EMBL" id="BMXI01000010">
    <property type="protein sequence ID" value="GHC57090.1"/>
    <property type="molecule type" value="Genomic_DNA"/>
</dbReference>
<keyword evidence="5" id="KW-1185">Reference proteome</keyword>
<dbReference type="Proteomes" id="UP000644507">
    <property type="component" value="Unassembled WGS sequence"/>
</dbReference>
<proteinExistence type="predicted"/>
<dbReference type="InterPro" id="IPR011990">
    <property type="entry name" value="TPR-like_helical_dom_sf"/>
</dbReference>
<feature type="region of interest" description="Disordered" evidence="1">
    <location>
        <begin position="216"/>
        <end position="320"/>
    </location>
</feature>
<evidence type="ECO:0000259" key="3">
    <source>
        <dbReference type="Pfam" id="PF09976"/>
    </source>
</evidence>
<reference evidence="4" key="1">
    <citation type="journal article" date="2014" name="Int. J. Syst. Evol. Microbiol.">
        <title>Complete genome sequence of Corynebacterium casei LMG S-19264T (=DSM 44701T), isolated from a smear-ripened cheese.</title>
        <authorList>
            <consortium name="US DOE Joint Genome Institute (JGI-PGF)"/>
            <person name="Walter F."/>
            <person name="Albersmeier A."/>
            <person name="Kalinowski J."/>
            <person name="Ruckert C."/>
        </authorList>
    </citation>
    <scope>NUCLEOTIDE SEQUENCE</scope>
    <source>
        <strain evidence="4">KCTC 12988</strain>
    </source>
</reference>
<feature type="domain" description="Ancillary SecYEG translocon subunit/Cell division coordinator CpoB TPR" evidence="3">
    <location>
        <begin position="28"/>
        <end position="203"/>
    </location>
</feature>
<dbReference type="SUPFAM" id="SSF48452">
    <property type="entry name" value="TPR-like"/>
    <property type="match status" value="1"/>
</dbReference>
<feature type="compositionally biased region" description="Pro residues" evidence="1">
    <location>
        <begin position="244"/>
        <end position="258"/>
    </location>
</feature>
<feature type="compositionally biased region" description="Pro residues" evidence="1">
    <location>
        <begin position="219"/>
        <end position="228"/>
    </location>
</feature>
<keyword evidence="2" id="KW-0812">Transmembrane</keyword>
<feature type="compositionally biased region" description="Low complexity" evidence="1">
    <location>
        <begin position="271"/>
        <end position="285"/>
    </location>
</feature>
<gene>
    <name evidence="4" type="ORF">GCM10007100_24920</name>
</gene>
<dbReference type="Gene3D" id="1.25.40.10">
    <property type="entry name" value="Tetratricopeptide repeat domain"/>
    <property type="match status" value="1"/>
</dbReference>
<comment type="caution">
    <text evidence="4">The sequence shown here is derived from an EMBL/GenBank/DDBJ whole genome shotgun (WGS) entry which is preliminary data.</text>
</comment>
<evidence type="ECO:0000313" key="5">
    <source>
        <dbReference type="Proteomes" id="UP000644507"/>
    </source>
</evidence>